<protein>
    <submittedName>
        <fullName evidence="1">Uncharacterized protein</fullName>
    </submittedName>
</protein>
<reference evidence="1 2" key="1">
    <citation type="submission" date="2020-04" db="EMBL/GenBank/DDBJ databases">
        <title>MicrobeNet Type strains.</title>
        <authorList>
            <person name="Nicholson A.C."/>
        </authorList>
    </citation>
    <scope>NUCLEOTIDE SEQUENCE [LARGE SCALE GENOMIC DNA]</scope>
    <source>
        <strain evidence="1 2">DSM 44956</strain>
    </source>
</reference>
<dbReference type="Proteomes" id="UP000540698">
    <property type="component" value="Unassembled WGS sequence"/>
</dbReference>
<gene>
    <name evidence="1" type="ORF">HGB38_14555</name>
</gene>
<dbReference type="AlphaFoldDB" id="A0A7X6L4D7"/>
<proteinExistence type="predicted"/>
<organism evidence="1 2">
    <name type="scientific">Nocardia gamkensis</name>
    <dbReference type="NCBI Taxonomy" id="352869"/>
    <lineage>
        <taxon>Bacteria</taxon>
        <taxon>Bacillati</taxon>
        <taxon>Actinomycetota</taxon>
        <taxon>Actinomycetes</taxon>
        <taxon>Mycobacteriales</taxon>
        <taxon>Nocardiaceae</taxon>
        <taxon>Nocardia</taxon>
    </lineage>
</organism>
<sequence length="94" mass="10398">MPGDERAIERLAIEHNYFLIDTLKFDASAKTMGLILVQGIHQADAAAVIAPSLHHAAGLRRAITELCDLVTLEQTYERGHKWPSQIPTMFPSGM</sequence>
<dbReference type="EMBL" id="JAAXOS010000006">
    <property type="protein sequence ID" value="NKY27439.1"/>
    <property type="molecule type" value="Genomic_DNA"/>
</dbReference>
<evidence type="ECO:0000313" key="2">
    <source>
        <dbReference type="Proteomes" id="UP000540698"/>
    </source>
</evidence>
<evidence type="ECO:0000313" key="1">
    <source>
        <dbReference type="EMBL" id="NKY27439.1"/>
    </source>
</evidence>
<name>A0A7X6L4D7_9NOCA</name>
<accession>A0A7X6L4D7</accession>
<keyword evidence="2" id="KW-1185">Reference proteome</keyword>
<dbReference type="RefSeq" id="WP_062972943.1">
    <property type="nucleotide sequence ID" value="NZ_JAAXOS010000006.1"/>
</dbReference>
<comment type="caution">
    <text evidence="1">The sequence shown here is derived from an EMBL/GenBank/DDBJ whole genome shotgun (WGS) entry which is preliminary data.</text>
</comment>